<dbReference type="EMBL" id="BAAAZG010000081">
    <property type="protein sequence ID" value="GAA4105281.1"/>
    <property type="molecule type" value="Genomic_DNA"/>
</dbReference>
<dbReference type="SUPFAM" id="SSF88659">
    <property type="entry name" value="Sigma3 and sigma4 domains of RNA polymerase sigma factors"/>
    <property type="match status" value="1"/>
</dbReference>
<keyword evidence="4" id="KW-0804">Transcription</keyword>
<dbReference type="InterPro" id="IPR013325">
    <property type="entry name" value="RNA_pol_sigma_r2"/>
</dbReference>
<name>A0ABP7X5R4_9ACTN</name>
<comment type="similarity">
    <text evidence="1">Belongs to the sigma-70 factor family. ECF subfamily.</text>
</comment>
<dbReference type="Pfam" id="PF08281">
    <property type="entry name" value="Sigma70_r4_2"/>
    <property type="match status" value="1"/>
</dbReference>
<feature type="region of interest" description="Disordered" evidence="5">
    <location>
        <begin position="179"/>
        <end position="213"/>
    </location>
</feature>
<evidence type="ECO:0000313" key="8">
    <source>
        <dbReference type="EMBL" id="GAA4105281.1"/>
    </source>
</evidence>
<feature type="domain" description="RNA polymerase sigma-70 region 2" evidence="6">
    <location>
        <begin position="20"/>
        <end position="88"/>
    </location>
</feature>
<dbReference type="InterPro" id="IPR039425">
    <property type="entry name" value="RNA_pol_sigma-70-like"/>
</dbReference>
<evidence type="ECO:0000259" key="6">
    <source>
        <dbReference type="Pfam" id="PF04542"/>
    </source>
</evidence>
<dbReference type="Gene3D" id="1.10.1740.10">
    <property type="match status" value="1"/>
</dbReference>
<keyword evidence="2" id="KW-0805">Transcription regulation</keyword>
<keyword evidence="9" id="KW-1185">Reference proteome</keyword>
<keyword evidence="3" id="KW-0731">Sigma factor</keyword>
<dbReference type="InterPro" id="IPR014284">
    <property type="entry name" value="RNA_pol_sigma-70_dom"/>
</dbReference>
<dbReference type="SUPFAM" id="SSF88946">
    <property type="entry name" value="Sigma2 domain of RNA polymerase sigma factors"/>
    <property type="match status" value="1"/>
</dbReference>
<feature type="domain" description="RNA polymerase sigma factor 70 region 4 type 2" evidence="7">
    <location>
        <begin position="121"/>
        <end position="172"/>
    </location>
</feature>
<dbReference type="Pfam" id="PF04542">
    <property type="entry name" value="Sigma70_r2"/>
    <property type="match status" value="1"/>
</dbReference>
<comment type="caution">
    <text evidence="8">The sequence shown here is derived from an EMBL/GenBank/DDBJ whole genome shotgun (WGS) entry which is preliminary data.</text>
</comment>
<dbReference type="InterPro" id="IPR013324">
    <property type="entry name" value="RNA_pol_sigma_r3/r4-like"/>
</dbReference>
<dbReference type="InterPro" id="IPR036388">
    <property type="entry name" value="WH-like_DNA-bd_sf"/>
</dbReference>
<reference evidence="9" key="1">
    <citation type="journal article" date="2019" name="Int. J. Syst. Evol. Microbiol.">
        <title>The Global Catalogue of Microorganisms (GCM) 10K type strain sequencing project: providing services to taxonomists for standard genome sequencing and annotation.</title>
        <authorList>
            <consortium name="The Broad Institute Genomics Platform"/>
            <consortium name="The Broad Institute Genome Sequencing Center for Infectious Disease"/>
            <person name="Wu L."/>
            <person name="Ma J."/>
        </authorList>
    </citation>
    <scope>NUCLEOTIDE SEQUENCE [LARGE SCALE GENOMIC DNA]</scope>
    <source>
        <strain evidence="9">JCM 16702</strain>
    </source>
</reference>
<dbReference type="Gene3D" id="1.10.10.10">
    <property type="entry name" value="Winged helix-like DNA-binding domain superfamily/Winged helix DNA-binding domain"/>
    <property type="match status" value="1"/>
</dbReference>
<protein>
    <submittedName>
        <fullName evidence="8">Sigma-70 family RNA polymerase sigma factor</fullName>
    </submittedName>
</protein>
<evidence type="ECO:0000256" key="3">
    <source>
        <dbReference type="ARBA" id="ARBA00023082"/>
    </source>
</evidence>
<dbReference type="CDD" id="cd06171">
    <property type="entry name" value="Sigma70_r4"/>
    <property type="match status" value="1"/>
</dbReference>
<proteinExistence type="inferred from homology"/>
<accession>A0ABP7X5R4</accession>
<dbReference type="PANTHER" id="PTHR43133">
    <property type="entry name" value="RNA POLYMERASE ECF-TYPE SIGMA FACTO"/>
    <property type="match status" value="1"/>
</dbReference>
<evidence type="ECO:0000313" key="9">
    <source>
        <dbReference type="Proteomes" id="UP001500683"/>
    </source>
</evidence>
<dbReference type="InterPro" id="IPR013249">
    <property type="entry name" value="RNA_pol_sigma70_r4_t2"/>
</dbReference>
<evidence type="ECO:0000256" key="4">
    <source>
        <dbReference type="ARBA" id="ARBA00023163"/>
    </source>
</evidence>
<dbReference type="NCBIfam" id="TIGR02937">
    <property type="entry name" value="sigma70-ECF"/>
    <property type="match status" value="1"/>
</dbReference>
<evidence type="ECO:0000256" key="5">
    <source>
        <dbReference type="SAM" id="MobiDB-lite"/>
    </source>
</evidence>
<gene>
    <name evidence="8" type="ORF">GCM10022214_85280</name>
</gene>
<dbReference type="InterPro" id="IPR007627">
    <property type="entry name" value="RNA_pol_sigma70_r2"/>
</dbReference>
<dbReference type="PANTHER" id="PTHR43133:SF25">
    <property type="entry name" value="RNA POLYMERASE SIGMA FACTOR RFAY-RELATED"/>
    <property type="match status" value="1"/>
</dbReference>
<evidence type="ECO:0000256" key="1">
    <source>
        <dbReference type="ARBA" id="ARBA00010641"/>
    </source>
</evidence>
<organism evidence="8 9">
    <name type="scientific">Actinomadura miaoliensis</name>
    <dbReference type="NCBI Taxonomy" id="430685"/>
    <lineage>
        <taxon>Bacteria</taxon>
        <taxon>Bacillati</taxon>
        <taxon>Actinomycetota</taxon>
        <taxon>Actinomycetes</taxon>
        <taxon>Streptosporangiales</taxon>
        <taxon>Thermomonosporaceae</taxon>
        <taxon>Actinomadura</taxon>
    </lineage>
</organism>
<evidence type="ECO:0000259" key="7">
    <source>
        <dbReference type="Pfam" id="PF08281"/>
    </source>
</evidence>
<evidence type="ECO:0000256" key="2">
    <source>
        <dbReference type="ARBA" id="ARBA00023015"/>
    </source>
</evidence>
<dbReference type="Proteomes" id="UP001500683">
    <property type="component" value="Unassembled WGS sequence"/>
</dbReference>
<sequence>MEMRLRARVRAGDPEAFRELFDEHARSVYNHAFRLMGDWSAAEDAVSLTFLEAWRLRDRVDPDGGSLRPWLLGITSNIARNLRRAARRHDGALARMPRGQAVPDFADELTSRIDDRARLARVRAALAALRAPEREVLALCVWAGLDYAEAAEALGVPVGTVRSRLSRARRKLGRLVAAGKLQPLPADREPQAGHGQEDGDRENAVRSAQEDTR</sequence>
<feature type="compositionally biased region" description="Basic and acidic residues" evidence="5">
    <location>
        <begin position="186"/>
        <end position="213"/>
    </location>
</feature>